<dbReference type="Proteomes" id="UP000184522">
    <property type="component" value="Unassembled WGS sequence"/>
</dbReference>
<organism evidence="2 3">
    <name type="scientific">Winogradskyella jejuensis</name>
    <dbReference type="NCBI Taxonomy" id="1089305"/>
    <lineage>
        <taxon>Bacteria</taxon>
        <taxon>Pseudomonadati</taxon>
        <taxon>Bacteroidota</taxon>
        <taxon>Flavobacteriia</taxon>
        <taxon>Flavobacteriales</taxon>
        <taxon>Flavobacteriaceae</taxon>
        <taxon>Winogradskyella</taxon>
    </lineage>
</organism>
<keyword evidence="1" id="KW-0812">Transmembrane</keyword>
<accession>A0A1M5TVD9</accession>
<keyword evidence="1" id="KW-0472">Membrane</keyword>
<dbReference type="AlphaFoldDB" id="A0A1M5TVD9"/>
<reference evidence="3" key="1">
    <citation type="submission" date="2016-11" db="EMBL/GenBank/DDBJ databases">
        <authorList>
            <person name="Varghese N."/>
            <person name="Submissions S."/>
        </authorList>
    </citation>
    <scope>NUCLEOTIDE SEQUENCE [LARGE SCALE GENOMIC DNA]</scope>
    <source>
        <strain evidence="3">DSM 25330</strain>
    </source>
</reference>
<sequence>MWTIHIKTLPAAISMMTFETNSIKQKTSLIGWFFYVNVLQFYLTNFLYLIRFGIKSPPRRFFLFSSYSEKPPSKK</sequence>
<evidence type="ECO:0000313" key="3">
    <source>
        <dbReference type="Proteomes" id="UP000184522"/>
    </source>
</evidence>
<evidence type="ECO:0000256" key="1">
    <source>
        <dbReference type="SAM" id="Phobius"/>
    </source>
</evidence>
<protein>
    <submittedName>
        <fullName evidence="2">Uncharacterized protein</fullName>
    </submittedName>
</protein>
<keyword evidence="1" id="KW-1133">Transmembrane helix</keyword>
<feature type="transmembrane region" description="Helical" evidence="1">
    <location>
        <begin position="29"/>
        <end position="50"/>
    </location>
</feature>
<proteinExistence type="predicted"/>
<keyword evidence="3" id="KW-1185">Reference proteome</keyword>
<evidence type="ECO:0000313" key="2">
    <source>
        <dbReference type="EMBL" id="SHH54590.1"/>
    </source>
</evidence>
<dbReference type="EMBL" id="FQWS01000002">
    <property type="protein sequence ID" value="SHH54590.1"/>
    <property type="molecule type" value="Genomic_DNA"/>
</dbReference>
<name>A0A1M5TVD9_9FLAO</name>
<gene>
    <name evidence="2" type="ORF">SAMN05444148_2279</name>
</gene>